<name>A0ABQ8JH20_DERPT</name>
<comment type="caution">
    <text evidence="2">The sequence shown here is derived from an EMBL/GenBank/DDBJ whole genome shotgun (WGS) entry which is preliminary data.</text>
</comment>
<accession>A0ABQ8JH20</accession>
<protein>
    <submittedName>
        <fullName evidence="2">Uncharacterized protein</fullName>
    </submittedName>
</protein>
<feature type="compositionally biased region" description="Low complexity" evidence="1">
    <location>
        <begin position="29"/>
        <end position="41"/>
    </location>
</feature>
<organism evidence="2 3">
    <name type="scientific">Dermatophagoides pteronyssinus</name>
    <name type="common">European house dust mite</name>
    <dbReference type="NCBI Taxonomy" id="6956"/>
    <lineage>
        <taxon>Eukaryota</taxon>
        <taxon>Metazoa</taxon>
        <taxon>Ecdysozoa</taxon>
        <taxon>Arthropoda</taxon>
        <taxon>Chelicerata</taxon>
        <taxon>Arachnida</taxon>
        <taxon>Acari</taxon>
        <taxon>Acariformes</taxon>
        <taxon>Sarcoptiformes</taxon>
        <taxon>Astigmata</taxon>
        <taxon>Psoroptidia</taxon>
        <taxon>Analgoidea</taxon>
        <taxon>Pyroglyphidae</taxon>
        <taxon>Dermatophagoidinae</taxon>
        <taxon>Dermatophagoides</taxon>
    </lineage>
</organism>
<dbReference type="EMBL" id="NJHN03000037">
    <property type="protein sequence ID" value="KAH9421912.1"/>
    <property type="molecule type" value="Genomic_DNA"/>
</dbReference>
<evidence type="ECO:0000256" key="1">
    <source>
        <dbReference type="SAM" id="MobiDB-lite"/>
    </source>
</evidence>
<proteinExistence type="predicted"/>
<reference evidence="2 3" key="1">
    <citation type="journal article" date="2018" name="J. Allergy Clin. Immunol.">
        <title>High-quality assembly of Dermatophagoides pteronyssinus genome and transcriptome reveals a wide range of novel allergens.</title>
        <authorList>
            <person name="Liu X.Y."/>
            <person name="Yang K.Y."/>
            <person name="Wang M.Q."/>
            <person name="Kwok J.S."/>
            <person name="Zeng X."/>
            <person name="Yang Z."/>
            <person name="Xiao X.J."/>
            <person name="Lau C.P."/>
            <person name="Li Y."/>
            <person name="Huang Z.M."/>
            <person name="Ba J.G."/>
            <person name="Yim A.K."/>
            <person name="Ouyang C.Y."/>
            <person name="Ngai S.M."/>
            <person name="Chan T.F."/>
            <person name="Leung E.L."/>
            <person name="Liu L."/>
            <person name="Liu Z.G."/>
            <person name="Tsui S.K."/>
        </authorList>
    </citation>
    <scope>NUCLEOTIDE SEQUENCE [LARGE SCALE GENOMIC DNA]</scope>
    <source>
        <strain evidence="2">Derp</strain>
    </source>
</reference>
<reference evidence="2 3" key="2">
    <citation type="journal article" date="2022" name="Mol. Biol. Evol.">
        <title>Comparative Genomics Reveals Insights into the Divergent Evolution of Astigmatic Mites and Household Pest Adaptations.</title>
        <authorList>
            <person name="Xiong Q."/>
            <person name="Wan A.T."/>
            <person name="Liu X."/>
            <person name="Fung C.S."/>
            <person name="Xiao X."/>
            <person name="Malainual N."/>
            <person name="Hou J."/>
            <person name="Wang L."/>
            <person name="Wang M."/>
            <person name="Yang K.Y."/>
            <person name="Cui Y."/>
            <person name="Leung E.L."/>
            <person name="Nong W."/>
            <person name="Shin S.K."/>
            <person name="Au S.W."/>
            <person name="Jeong K.Y."/>
            <person name="Chew F.T."/>
            <person name="Hui J.H."/>
            <person name="Leung T.F."/>
            <person name="Tungtrongchitr A."/>
            <person name="Zhong N."/>
            <person name="Liu Z."/>
            <person name="Tsui S.K."/>
        </authorList>
    </citation>
    <scope>NUCLEOTIDE SEQUENCE [LARGE SCALE GENOMIC DNA]</scope>
    <source>
        <strain evidence="2">Derp</strain>
    </source>
</reference>
<feature type="region of interest" description="Disordered" evidence="1">
    <location>
        <begin position="1"/>
        <end position="41"/>
    </location>
</feature>
<evidence type="ECO:0000313" key="2">
    <source>
        <dbReference type="EMBL" id="KAH9421912.1"/>
    </source>
</evidence>
<dbReference type="Proteomes" id="UP000887458">
    <property type="component" value="Unassembled WGS sequence"/>
</dbReference>
<keyword evidence="3" id="KW-1185">Reference proteome</keyword>
<gene>
    <name evidence="2" type="ORF">DERP_002202</name>
</gene>
<evidence type="ECO:0000313" key="3">
    <source>
        <dbReference type="Proteomes" id="UP000887458"/>
    </source>
</evidence>
<sequence length="135" mass="15633">MATSSMFEINDEDRGTNNNDNNKNDEKNSQNQNRQQQQKNYQIQIEKLNEINQNLYNNNLHKGESSSSSCIVSVYVFFYCGYGGGVSFNMSINLYSNFHFSCLLPVDYVDDDDDDDDDNYDGQGNLFKRFILLLF</sequence>